<reference evidence="1 2" key="1">
    <citation type="submission" date="2020-03" db="EMBL/GenBank/DDBJ databases">
        <title>Genomic Encyclopedia of Type Strains, Phase IV (KMG-IV): sequencing the most valuable type-strain genomes for metagenomic binning, comparative biology and taxonomic classification.</title>
        <authorList>
            <person name="Goeker M."/>
        </authorList>
    </citation>
    <scope>NUCLEOTIDE SEQUENCE [LARGE SCALE GENOMIC DNA]</scope>
    <source>
        <strain evidence="1 2">DSM 4733</strain>
    </source>
</reference>
<dbReference type="AlphaFoldDB" id="A0A7X5ZTT8"/>
<dbReference type="Pfam" id="PF06945">
    <property type="entry name" value="DUF1289"/>
    <property type="match status" value="1"/>
</dbReference>
<protein>
    <recommendedName>
        <fullName evidence="3">DUF1289 domain-containing protein</fullName>
    </recommendedName>
</protein>
<dbReference type="Proteomes" id="UP000564677">
    <property type="component" value="Unassembled WGS sequence"/>
</dbReference>
<organism evidence="1 2">
    <name type="scientific">Sphingomonas leidyi</name>
    <dbReference type="NCBI Taxonomy" id="68569"/>
    <lineage>
        <taxon>Bacteria</taxon>
        <taxon>Pseudomonadati</taxon>
        <taxon>Pseudomonadota</taxon>
        <taxon>Alphaproteobacteria</taxon>
        <taxon>Sphingomonadales</taxon>
        <taxon>Sphingomonadaceae</taxon>
        <taxon>Sphingomonas</taxon>
    </lineage>
</organism>
<dbReference type="EMBL" id="JAASQV010000001">
    <property type="protein sequence ID" value="NIJ63330.1"/>
    <property type="molecule type" value="Genomic_DNA"/>
</dbReference>
<proteinExistence type="predicted"/>
<dbReference type="PANTHER" id="PTHR35175">
    <property type="entry name" value="DUF1289 DOMAIN-CONTAINING PROTEIN"/>
    <property type="match status" value="1"/>
</dbReference>
<gene>
    <name evidence="1" type="ORF">FHR20_000261</name>
</gene>
<evidence type="ECO:0000313" key="1">
    <source>
        <dbReference type="EMBL" id="NIJ63330.1"/>
    </source>
</evidence>
<evidence type="ECO:0008006" key="3">
    <source>
        <dbReference type="Google" id="ProtNLM"/>
    </source>
</evidence>
<dbReference type="InterPro" id="IPR010710">
    <property type="entry name" value="DUF1289"/>
</dbReference>
<sequence>MIEYVPIVESPCVSICAMDAATGWCIGCGRTLAEIARWSETDQADRDAVMAELPARMERLEGRLR</sequence>
<name>A0A7X5ZTT8_9SPHN</name>
<dbReference type="PANTHER" id="PTHR35175:SF2">
    <property type="entry name" value="DUF1289 DOMAIN-CONTAINING PROTEIN"/>
    <property type="match status" value="1"/>
</dbReference>
<comment type="caution">
    <text evidence="1">The sequence shown here is derived from an EMBL/GenBank/DDBJ whole genome shotgun (WGS) entry which is preliminary data.</text>
</comment>
<accession>A0A7X5ZTT8</accession>
<keyword evidence="2" id="KW-1185">Reference proteome</keyword>
<evidence type="ECO:0000313" key="2">
    <source>
        <dbReference type="Proteomes" id="UP000564677"/>
    </source>
</evidence>
<dbReference type="RefSeq" id="WP_208413358.1">
    <property type="nucleotide sequence ID" value="NZ_JAASQV010000001.1"/>
</dbReference>